<keyword evidence="5" id="KW-1185">Reference proteome</keyword>
<dbReference type="Pfam" id="PF02517">
    <property type="entry name" value="Rce1-like"/>
    <property type="match status" value="1"/>
</dbReference>
<evidence type="ECO:0000259" key="3">
    <source>
        <dbReference type="Pfam" id="PF13240"/>
    </source>
</evidence>
<dbReference type="Pfam" id="PF13240">
    <property type="entry name" value="Zn_Ribbon_1"/>
    <property type="match status" value="1"/>
</dbReference>
<protein>
    <recommendedName>
        <fullName evidence="6">CPBP family intramembrane metalloprotease</fullName>
    </recommendedName>
</protein>
<organism evidence="4 5">
    <name type="scientific">Aquimarina litoralis</name>
    <dbReference type="NCBI Taxonomy" id="584605"/>
    <lineage>
        <taxon>Bacteria</taxon>
        <taxon>Pseudomonadati</taxon>
        <taxon>Bacteroidota</taxon>
        <taxon>Flavobacteriia</taxon>
        <taxon>Flavobacteriales</taxon>
        <taxon>Flavobacteriaceae</taxon>
        <taxon>Aquimarina</taxon>
    </lineage>
</organism>
<feature type="transmembrane region" description="Helical" evidence="1">
    <location>
        <begin position="183"/>
        <end position="210"/>
    </location>
</feature>
<name>A0ABP3TTU2_9FLAO</name>
<comment type="caution">
    <text evidence="4">The sequence shown here is derived from an EMBL/GenBank/DDBJ whole genome shotgun (WGS) entry which is preliminary data.</text>
</comment>
<reference evidence="5" key="1">
    <citation type="journal article" date="2019" name="Int. J. Syst. Evol. Microbiol.">
        <title>The Global Catalogue of Microorganisms (GCM) 10K type strain sequencing project: providing services to taxonomists for standard genome sequencing and annotation.</title>
        <authorList>
            <consortium name="The Broad Institute Genomics Platform"/>
            <consortium name="The Broad Institute Genome Sequencing Center for Infectious Disease"/>
            <person name="Wu L."/>
            <person name="Ma J."/>
        </authorList>
    </citation>
    <scope>NUCLEOTIDE SEQUENCE [LARGE SCALE GENOMIC DNA]</scope>
    <source>
        <strain evidence="5">JCM 15974</strain>
    </source>
</reference>
<sequence>MNMICRNCGASLENAVNFCPNCGTPIKKKISGKVKREHLNLVIAFYIVMLVFLMMNYFLFNEEGSLLKEIATESIFALIIVGFTFFDFKNIMKLYRFPKIKPLYLLGYLAIPFASAFIVYYLVEYINTEVFEEHYNYYFTYVDYPNPMFWAILFVAVFPPIFEELGFRGFLYNQLKKITNTRVTIILTAFIFALVHFSVISLLWIFPFGLLLGYLRHRYNTLWIGMIIHFIHNFIVLYLDYYYFDSKLLEF</sequence>
<dbReference type="Proteomes" id="UP001501758">
    <property type="component" value="Unassembled WGS sequence"/>
</dbReference>
<feature type="transmembrane region" description="Helical" evidence="1">
    <location>
        <begin position="38"/>
        <end position="58"/>
    </location>
</feature>
<keyword evidence="1" id="KW-0472">Membrane</keyword>
<feature type="transmembrane region" description="Helical" evidence="1">
    <location>
        <begin position="70"/>
        <end position="91"/>
    </location>
</feature>
<dbReference type="InterPro" id="IPR003675">
    <property type="entry name" value="Rce1/LyrA-like_dom"/>
</dbReference>
<dbReference type="PANTHER" id="PTHR36435">
    <property type="entry name" value="SLR1288 PROTEIN"/>
    <property type="match status" value="1"/>
</dbReference>
<dbReference type="InterPro" id="IPR052710">
    <property type="entry name" value="CAAX_protease"/>
</dbReference>
<dbReference type="RefSeq" id="WP_343911480.1">
    <property type="nucleotide sequence ID" value="NZ_BAAAGE010000001.1"/>
</dbReference>
<feature type="transmembrane region" description="Helical" evidence="1">
    <location>
        <begin position="103"/>
        <end position="123"/>
    </location>
</feature>
<evidence type="ECO:0000259" key="2">
    <source>
        <dbReference type="Pfam" id="PF02517"/>
    </source>
</evidence>
<evidence type="ECO:0000256" key="1">
    <source>
        <dbReference type="SAM" id="Phobius"/>
    </source>
</evidence>
<feature type="transmembrane region" description="Helical" evidence="1">
    <location>
        <begin position="222"/>
        <end position="244"/>
    </location>
</feature>
<feature type="domain" description="Zinc-ribbon" evidence="3">
    <location>
        <begin position="5"/>
        <end position="26"/>
    </location>
</feature>
<feature type="domain" description="CAAX prenyl protease 2/Lysostaphin resistance protein A-like" evidence="2">
    <location>
        <begin position="148"/>
        <end position="235"/>
    </location>
</feature>
<keyword evidence="1" id="KW-1133">Transmembrane helix</keyword>
<evidence type="ECO:0000313" key="4">
    <source>
        <dbReference type="EMBL" id="GAA0716489.1"/>
    </source>
</evidence>
<gene>
    <name evidence="4" type="ORF">GCM10009430_12250</name>
</gene>
<evidence type="ECO:0000313" key="5">
    <source>
        <dbReference type="Proteomes" id="UP001501758"/>
    </source>
</evidence>
<keyword evidence="1" id="KW-0812">Transmembrane</keyword>
<accession>A0ABP3TTU2</accession>
<proteinExistence type="predicted"/>
<feature type="transmembrane region" description="Helical" evidence="1">
    <location>
        <begin position="148"/>
        <end position="171"/>
    </location>
</feature>
<dbReference type="EMBL" id="BAAAGE010000001">
    <property type="protein sequence ID" value="GAA0716489.1"/>
    <property type="molecule type" value="Genomic_DNA"/>
</dbReference>
<dbReference type="PANTHER" id="PTHR36435:SF1">
    <property type="entry name" value="CAAX AMINO TERMINAL PROTEASE FAMILY PROTEIN"/>
    <property type="match status" value="1"/>
</dbReference>
<evidence type="ECO:0008006" key="6">
    <source>
        <dbReference type="Google" id="ProtNLM"/>
    </source>
</evidence>
<dbReference type="InterPro" id="IPR026870">
    <property type="entry name" value="Zinc_ribbon_dom"/>
</dbReference>